<name>A0A0J6CNN4_9BACL</name>
<dbReference type="InterPro" id="IPR024490">
    <property type="entry name" value="DUF2759"/>
</dbReference>
<evidence type="ECO:0000313" key="3">
    <source>
        <dbReference type="Proteomes" id="UP000035996"/>
    </source>
</evidence>
<keyword evidence="1" id="KW-1133">Transmembrane helix</keyword>
<dbReference type="AlphaFoldDB" id="A0A0J6CNN4"/>
<proteinExistence type="predicted"/>
<evidence type="ECO:0000256" key="1">
    <source>
        <dbReference type="SAM" id="Phobius"/>
    </source>
</evidence>
<dbReference type="Pfam" id="PF10958">
    <property type="entry name" value="DUF2759"/>
    <property type="match status" value="1"/>
</dbReference>
<keyword evidence="1" id="KW-0472">Membrane</keyword>
<sequence>MGLAIIFAVVTIFCVWGVFRSLREKNFMGLAFAGLTVLVFGAFTVATMIDILFGSGGGGGH</sequence>
<dbReference type="Proteomes" id="UP000035996">
    <property type="component" value="Unassembled WGS sequence"/>
</dbReference>
<keyword evidence="3" id="KW-1185">Reference proteome</keyword>
<feature type="transmembrane region" description="Helical" evidence="1">
    <location>
        <begin position="30"/>
        <end position="53"/>
    </location>
</feature>
<evidence type="ECO:0000313" key="2">
    <source>
        <dbReference type="EMBL" id="KMM37841.1"/>
    </source>
</evidence>
<comment type="caution">
    <text evidence="2">The sequence shown here is derived from an EMBL/GenBank/DDBJ whole genome shotgun (WGS) entry which is preliminary data.</text>
</comment>
<dbReference type="OrthoDB" id="2355718at2"/>
<dbReference type="RefSeq" id="WP_048308914.1">
    <property type="nucleotide sequence ID" value="NZ_CP119526.1"/>
</dbReference>
<keyword evidence="1" id="KW-0812">Transmembrane</keyword>
<gene>
    <name evidence="2" type="ORF">AB986_00405</name>
</gene>
<dbReference type="EMBL" id="LELK01000001">
    <property type="protein sequence ID" value="KMM37841.1"/>
    <property type="molecule type" value="Genomic_DNA"/>
</dbReference>
<accession>A0A0J6CNN4</accession>
<organism evidence="2 3">
    <name type="scientific">Guptibacillus hwajinpoensis</name>
    <dbReference type="NCBI Taxonomy" id="208199"/>
    <lineage>
        <taxon>Bacteria</taxon>
        <taxon>Bacillati</taxon>
        <taxon>Bacillota</taxon>
        <taxon>Bacilli</taxon>
        <taxon>Bacillales</taxon>
        <taxon>Guptibacillaceae</taxon>
        <taxon>Guptibacillus</taxon>
    </lineage>
</organism>
<reference evidence="2" key="1">
    <citation type="submission" date="2015-06" db="EMBL/GenBank/DDBJ databases">
        <authorList>
            <person name="Liu B."/>
            <person name="Wang J."/>
            <person name="Zhu Y."/>
            <person name="Liu G."/>
            <person name="Chen Q."/>
            <person name="Zheng C."/>
            <person name="Che J."/>
            <person name="Ge C."/>
            <person name="Shi H."/>
            <person name="Pan Z."/>
            <person name="Liu X."/>
        </authorList>
    </citation>
    <scope>NUCLEOTIDE SEQUENCE [LARGE SCALE GENOMIC DNA]</scope>
    <source>
        <strain evidence="2">DSM 16346</strain>
    </source>
</reference>
<protein>
    <submittedName>
        <fullName evidence="2">Membrane protein</fullName>
    </submittedName>
</protein>